<dbReference type="RefSeq" id="WP_341471146.1">
    <property type="nucleotide sequence ID" value="NZ_CP128400.1"/>
</dbReference>
<feature type="transmembrane region" description="Helical" evidence="8">
    <location>
        <begin position="625"/>
        <end position="643"/>
    </location>
</feature>
<evidence type="ECO:0000313" key="9">
    <source>
        <dbReference type="EMBL" id="NWJ47344.1"/>
    </source>
</evidence>
<feature type="transmembrane region" description="Helical" evidence="8">
    <location>
        <begin position="7"/>
        <end position="26"/>
    </location>
</feature>
<evidence type="ECO:0000256" key="5">
    <source>
        <dbReference type="ARBA" id="ARBA00022989"/>
    </source>
</evidence>
<feature type="transmembrane region" description="Helical" evidence="8">
    <location>
        <begin position="703"/>
        <end position="724"/>
    </location>
</feature>
<evidence type="ECO:0000256" key="7">
    <source>
        <dbReference type="ARBA" id="ARBA00024033"/>
    </source>
</evidence>
<feature type="transmembrane region" description="Helical" evidence="8">
    <location>
        <begin position="227"/>
        <end position="244"/>
    </location>
</feature>
<keyword evidence="5 8" id="KW-1133">Transmembrane helix</keyword>
<dbReference type="Proteomes" id="UP001431572">
    <property type="component" value="Chromosome 2"/>
</dbReference>
<keyword evidence="12" id="KW-1185">Reference proteome</keyword>
<reference evidence="10" key="2">
    <citation type="journal article" date="2024" name="Nature">
        <title>Anoxygenic phototroph of the Chloroflexota uses a type I reaction centre.</title>
        <authorList>
            <person name="Tsuji J.M."/>
            <person name="Shaw N.A."/>
            <person name="Nagashima S."/>
            <person name="Venkiteswaran J.J."/>
            <person name="Schiff S.L."/>
            <person name="Watanabe T."/>
            <person name="Fukui M."/>
            <person name="Hanada S."/>
            <person name="Tank M."/>
            <person name="Neufeld J.D."/>
        </authorList>
    </citation>
    <scope>NUCLEOTIDE SEQUENCE</scope>
    <source>
        <strain evidence="10">L227-S17</strain>
    </source>
</reference>
<reference evidence="9 11" key="1">
    <citation type="submission" date="2020-06" db="EMBL/GenBank/DDBJ databases">
        <title>Anoxygenic phototrophic Chloroflexota member uses a Type I reaction center.</title>
        <authorList>
            <person name="Tsuji J.M."/>
            <person name="Shaw N.A."/>
            <person name="Nagashima S."/>
            <person name="Venkiteswaran J."/>
            <person name="Schiff S.L."/>
            <person name="Hanada S."/>
            <person name="Tank M."/>
            <person name="Neufeld J.D."/>
        </authorList>
    </citation>
    <scope>NUCLEOTIDE SEQUENCE [LARGE SCALE GENOMIC DNA]</scope>
    <source>
        <strain evidence="9">L227-S17</strain>
    </source>
</reference>
<feature type="transmembrane region" description="Helical" evidence="8">
    <location>
        <begin position="649"/>
        <end position="665"/>
    </location>
</feature>
<evidence type="ECO:0000256" key="6">
    <source>
        <dbReference type="ARBA" id="ARBA00023136"/>
    </source>
</evidence>
<feature type="transmembrane region" description="Helical" evidence="8">
    <location>
        <begin position="597"/>
        <end position="618"/>
    </location>
</feature>
<keyword evidence="4 8" id="KW-0812">Transmembrane</keyword>
<feature type="transmembrane region" description="Helical" evidence="8">
    <location>
        <begin position="194"/>
        <end position="215"/>
    </location>
</feature>
<dbReference type="Proteomes" id="UP000521676">
    <property type="component" value="Unassembled WGS sequence"/>
</dbReference>
<feature type="transmembrane region" description="Helical" evidence="8">
    <location>
        <begin position="311"/>
        <end position="330"/>
    </location>
</feature>
<evidence type="ECO:0000256" key="1">
    <source>
        <dbReference type="ARBA" id="ARBA00004651"/>
    </source>
</evidence>
<comment type="subcellular location">
    <subcellularLocation>
        <location evidence="1">Cell membrane</location>
        <topology evidence="1">Multi-pass membrane protein</topology>
    </subcellularLocation>
</comment>
<evidence type="ECO:0000256" key="4">
    <source>
        <dbReference type="ARBA" id="ARBA00022692"/>
    </source>
</evidence>
<evidence type="ECO:0000256" key="2">
    <source>
        <dbReference type="ARBA" id="ARBA00022475"/>
    </source>
</evidence>
<dbReference type="GO" id="GO:0016758">
    <property type="term" value="F:hexosyltransferase activity"/>
    <property type="evidence" value="ECO:0007669"/>
    <property type="project" value="InterPro"/>
</dbReference>
<comment type="similarity">
    <text evidence="7">Belongs to the glycosyltransferase 87 family.</text>
</comment>
<feature type="transmembrane region" description="Helical" evidence="8">
    <location>
        <begin position="425"/>
        <end position="445"/>
    </location>
</feature>
<dbReference type="AlphaFoldDB" id="A0A8T7M5I9"/>
<dbReference type="EMBL" id="JACATZ010000003">
    <property type="protein sequence ID" value="NWJ47344.1"/>
    <property type="molecule type" value="Genomic_DNA"/>
</dbReference>
<feature type="transmembrane region" description="Helical" evidence="8">
    <location>
        <begin position="250"/>
        <end position="268"/>
    </location>
</feature>
<feature type="transmembrane region" description="Helical" evidence="8">
    <location>
        <begin position="466"/>
        <end position="490"/>
    </location>
</feature>
<keyword evidence="3" id="KW-0808">Transferase</keyword>
<keyword evidence="6 8" id="KW-0472">Membrane</keyword>
<evidence type="ECO:0000256" key="8">
    <source>
        <dbReference type="SAM" id="Phobius"/>
    </source>
</evidence>
<organism evidence="9 11">
    <name type="scientific">Candidatus Chlorohelix allophototropha</name>
    <dbReference type="NCBI Taxonomy" id="3003348"/>
    <lineage>
        <taxon>Bacteria</taxon>
        <taxon>Bacillati</taxon>
        <taxon>Chloroflexota</taxon>
        <taxon>Chloroflexia</taxon>
        <taxon>Candidatus Chloroheliales</taxon>
        <taxon>Candidatus Chloroheliaceae</taxon>
        <taxon>Candidatus Chlorohelix</taxon>
    </lineage>
</organism>
<evidence type="ECO:0000313" key="10">
    <source>
        <dbReference type="EMBL" id="WJW69259.1"/>
    </source>
</evidence>
<evidence type="ECO:0000313" key="12">
    <source>
        <dbReference type="Proteomes" id="UP001431572"/>
    </source>
</evidence>
<dbReference type="EMBL" id="CP128400">
    <property type="protein sequence ID" value="WJW69259.1"/>
    <property type="molecule type" value="Genomic_DNA"/>
</dbReference>
<name>A0A8T7M5I9_9CHLR</name>
<evidence type="ECO:0000313" key="11">
    <source>
        <dbReference type="Proteomes" id="UP000521676"/>
    </source>
</evidence>
<accession>A0A8T7M5I9</accession>
<dbReference type="InterPro" id="IPR018584">
    <property type="entry name" value="GT87"/>
</dbReference>
<sequence length="749" mass="84277">MLFKQHKALIIPLLLSVIIFIIAWMANIATNTFFIDIGASNRIDKMYMPPDNNGFYIPETRQDAKPNEDNSFRWTSKEAILDLPEILLLTPWKATIKVSAPRPAEQPTTTLIISLADNRSVYELGQFPLPASADGKDITFAIPARYSLPNSSVDLLIESSTSFQPGNGDKRTLGLVLYNLKFEPDYTAYGIKDWGATLLLPLLVSLIALAIERWIRLFGAGLRLSSGIQIVAAIIMISSLISWQELVETAYLPWAITLWVTWLAFRLAQLFTERAPSVPAPFIYAACFMGVLPVVQVVFNRLDLNKWGDTAVVAAQTGALLLALAAYLFARKYFEPLLVWLFVIAAVISFACLNWIAVFDSFYHGFDFRVYYNPQVLMEQNGTPLFDLNDIIASPGSSVRTPPTFALLNWLLLRFYSADVQGALYVWRIVNELLLIPIIFILYKLTGTLKYRLPLVLFLVLNFRQLAFNMDLAQPNIVMLLFLALTAILIKNKRDTLSGAILAFPIWLKLLPGITAFYYLVERRWRGLLGLIAGSVVVNGLVIAAVGWDNVWYYYSKAMWGVNQPEIGLVGQSFWGFLGRMGVDEVQKSFTQDFPTALMPIGYAFSLCALGLTLFALWRNSSHDWQASLLKFNALLVTSMVISPFIWKHYTVMLLGAIVVMALYLSRIRSGWSLIVFSMAYGIMAFDQDFLFFPDRAYGLGRIASSTFFFALFALWALHISIILKYRPDTKTDTAQPAYEANKMVGISK</sequence>
<keyword evidence="2" id="KW-1003">Cell membrane</keyword>
<feature type="transmembrane region" description="Helical" evidence="8">
    <location>
        <begin position="337"/>
        <end position="358"/>
    </location>
</feature>
<feature type="transmembrane region" description="Helical" evidence="8">
    <location>
        <begin position="528"/>
        <end position="548"/>
    </location>
</feature>
<protein>
    <submittedName>
        <fullName evidence="9">DUF2029 domain-containing protein</fullName>
    </submittedName>
</protein>
<gene>
    <name evidence="9" type="ORF">HXX08_15910</name>
    <name evidence="10" type="ORF">OZ401_002862</name>
</gene>
<evidence type="ECO:0000256" key="3">
    <source>
        <dbReference type="ARBA" id="ARBA00022679"/>
    </source>
</evidence>
<feature type="transmembrane region" description="Helical" evidence="8">
    <location>
        <begin position="672"/>
        <end position="691"/>
    </location>
</feature>
<dbReference type="GO" id="GO:0005886">
    <property type="term" value="C:plasma membrane"/>
    <property type="evidence" value="ECO:0007669"/>
    <property type="project" value="UniProtKB-SubCell"/>
</dbReference>
<feature type="transmembrane region" description="Helical" evidence="8">
    <location>
        <begin position="496"/>
        <end position="521"/>
    </location>
</feature>
<dbReference type="Pfam" id="PF09594">
    <property type="entry name" value="GT87"/>
    <property type="match status" value="1"/>
</dbReference>
<proteinExistence type="inferred from homology"/>
<feature type="transmembrane region" description="Helical" evidence="8">
    <location>
        <begin position="280"/>
        <end position="299"/>
    </location>
</feature>